<keyword evidence="5" id="KW-0812">Transmembrane</keyword>
<protein>
    <submittedName>
        <fullName evidence="7">Cytochrome c</fullName>
    </submittedName>
</protein>
<proteinExistence type="predicted"/>
<dbReference type="AlphaFoldDB" id="A0A934R8M2"/>
<keyword evidence="5" id="KW-0472">Membrane</keyword>
<feature type="transmembrane region" description="Helical" evidence="5">
    <location>
        <begin position="12"/>
        <end position="36"/>
    </location>
</feature>
<keyword evidence="2 4" id="KW-0479">Metal-binding</keyword>
<evidence type="ECO:0000313" key="8">
    <source>
        <dbReference type="Proteomes" id="UP000658278"/>
    </source>
</evidence>
<dbReference type="PANTHER" id="PTHR35008:SF8">
    <property type="entry name" value="ALCOHOL DEHYDROGENASE CYTOCHROME C SUBUNIT"/>
    <property type="match status" value="1"/>
</dbReference>
<dbReference type="Proteomes" id="UP000658278">
    <property type="component" value="Unassembled WGS sequence"/>
</dbReference>
<dbReference type="GO" id="GO:0020037">
    <property type="term" value="F:heme binding"/>
    <property type="evidence" value="ECO:0007669"/>
    <property type="project" value="InterPro"/>
</dbReference>
<gene>
    <name evidence="7" type="ORF">JIN81_04735</name>
</gene>
<keyword evidence="8" id="KW-1185">Reference proteome</keyword>
<evidence type="ECO:0000256" key="1">
    <source>
        <dbReference type="ARBA" id="ARBA00022617"/>
    </source>
</evidence>
<feature type="domain" description="Cytochrome c" evidence="6">
    <location>
        <begin position="145"/>
        <end position="235"/>
    </location>
</feature>
<dbReference type="Gene3D" id="1.10.760.10">
    <property type="entry name" value="Cytochrome c-like domain"/>
    <property type="match status" value="1"/>
</dbReference>
<keyword evidence="3 4" id="KW-0408">Iron</keyword>
<sequence>MEPTRDNPLIRFAAFWWGIGVISLFFVVLIIVRLVAGGGDGEDPLEEAARLNRLKISNDVESAQAANLEWKKADDGAETVQAKPSDIYDFIGSQLLASQPTKVDDPAQVIPGSAAAEALANAPSDTDYGAVDAMTPEAGTAPDPAVMEKGKAGYMICMACHGMNGEGGPVGPPLANSNWVTGPVSNLIRIQMRGLTGPITVSGKEYNFPAPMAPMGAASSDEDVAAVLTYVRNSFGNSAPPVLPEQVKALRSEIGKPMLTEADLLPAP</sequence>
<dbReference type="Pfam" id="PF00034">
    <property type="entry name" value="Cytochrom_C"/>
    <property type="match status" value="1"/>
</dbReference>
<dbReference type="InterPro" id="IPR036909">
    <property type="entry name" value="Cyt_c-like_dom_sf"/>
</dbReference>
<name>A0A934R8M2_9BACT</name>
<dbReference type="PROSITE" id="PS51007">
    <property type="entry name" value="CYTC"/>
    <property type="match status" value="1"/>
</dbReference>
<evidence type="ECO:0000256" key="4">
    <source>
        <dbReference type="PROSITE-ProRule" id="PRU00433"/>
    </source>
</evidence>
<evidence type="ECO:0000259" key="6">
    <source>
        <dbReference type="PROSITE" id="PS51007"/>
    </source>
</evidence>
<keyword evidence="1 4" id="KW-0349">Heme</keyword>
<evidence type="ECO:0000313" key="7">
    <source>
        <dbReference type="EMBL" id="MBK1826312.1"/>
    </source>
</evidence>
<keyword evidence="5" id="KW-1133">Transmembrane helix</keyword>
<dbReference type="GO" id="GO:0009055">
    <property type="term" value="F:electron transfer activity"/>
    <property type="evidence" value="ECO:0007669"/>
    <property type="project" value="InterPro"/>
</dbReference>
<dbReference type="SUPFAM" id="SSF46626">
    <property type="entry name" value="Cytochrome c"/>
    <property type="match status" value="1"/>
</dbReference>
<evidence type="ECO:0000256" key="5">
    <source>
        <dbReference type="SAM" id="Phobius"/>
    </source>
</evidence>
<dbReference type="InterPro" id="IPR051459">
    <property type="entry name" value="Cytochrome_c-type_DH"/>
</dbReference>
<dbReference type="InterPro" id="IPR009056">
    <property type="entry name" value="Cyt_c-like_dom"/>
</dbReference>
<dbReference type="RefSeq" id="WP_200277124.1">
    <property type="nucleotide sequence ID" value="NZ_JAENII010000003.1"/>
</dbReference>
<evidence type="ECO:0000256" key="3">
    <source>
        <dbReference type="ARBA" id="ARBA00023004"/>
    </source>
</evidence>
<accession>A0A934R8M2</accession>
<reference evidence="7" key="1">
    <citation type="submission" date="2021-01" db="EMBL/GenBank/DDBJ databases">
        <title>Modified the classification status of verrucomicrobia.</title>
        <authorList>
            <person name="Feng X."/>
        </authorList>
    </citation>
    <scope>NUCLEOTIDE SEQUENCE</scope>
    <source>
        <strain evidence="7">KCTC 22201</strain>
    </source>
</reference>
<evidence type="ECO:0000256" key="2">
    <source>
        <dbReference type="ARBA" id="ARBA00022723"/>
    </source>
</evidence>
<comment type="caution">
    <text evidence="7">The sequence shown here is derived from an EMBL/GenBank/DDBJ whole genome shotgun (WGS) entry which is preliminary data.</text>
</comment>
<dbReference type="PANTHER" id="PTHR35008">
    <property type="entry name" value="BLL4482 PROTEIN-RELATED"/>
    <property type="match status" value="1"/>
</dbReference>
<dbReference type="EMBL" id="JAENII010000003">
    <property type="protein sequence ID" value="MBK1826312.1"/>
    <property type="molecule type" value="Genomic_DNA"/>
</dbReference>
<dbReference type="GO" id="GO:0046872">
    <property type="term" value="F:metal ion binding"/>
    <property type="evidence" value="ECO:0007669"/>
    <property type="project" value="UniProtKB-KW"/>
</dbReference>
<organism evidence="7 8">
    <name type="scientific">Haloferula rosea</name>
    <dbReference type="NCBI Taxonomy" id="490093"/>
    <lineage>
        <taxon>Bacteria</taxon>
        <taxon>Pseudomonadati</taxon>
        <taxon>Verrucomicrobiota</taxon>
        <taxon>Verrucomicrobiia</taxon>
        <taxon>Verrucomicrobiales</taxon>
        <taxon>Verrucomicrobiaceae</taxon>
        <taxon>Haloferula</taxon>
    </lineage>
</organism>